<evidence type="ECO:0000259" key="7">
    <source>
        <dbReference type="Pfam" id="PF20684"/>
    </source>
</evidence>
<proteinExistence type="inferred from homology"/>
<dbReference type="EMBL" id="JBEFKJ010000048">
    <property type="protein sequence ID" value="KAL2036834.1"/>
    <property type="molecule type" value="Genomic_DNA"/>
</dbReference>
<keyword evidence="3 6" id="KW-1133">Transmembrane helix</keyword>
<comment type="similarity">
    <text evidence="5">Belongs to the SAT4 family.</text>
</comment>
<sequence>MASLPPPPPGMDLKANQGPRVISSGIALIVLPTIFVILRFVSRFIAQAGFWWDDLLVVVSLLLSYGPNASMMHSARTNGFGKHLWALDDPPRNSSQFLKILYVYIIFYYAAVVTIKLCILTFYRRIFPVTEIRYWLYTGYALVGSYAIATLCATIFQCQPIHGFWDKTIPLHCTSGDNILIVPGGFNAVLDAFVVLLPLPFLWRLRTTHKQKGILTGIFACGGFVCVISIIRLIVLSRLYDADVTWNYVNAAIWSAAEPSMGVIAACIPSLRPLVAYSWRGIHKDPTILTKKSDQATTSSGSSRMMWPSRVHGEDLVGGFTRLEEGRLRRDQTQDRWGHDVNVRGGKSNRASNVEGNVSLEELNSHHTGIRVKNEVTVTSTAWNYKDKVF</sequence>
<evidence type="ECO:0000256" key="6">
    <source>
        <dbReference type="SAM" id="Phobius"/>
    </source>
</evidence>
<gene>
    <name evidence="8" type="ORF">N7G274_010377</name>
</gene>
<evidence type="ECO:0000256" key="4">
    <source>
        <dbReference type="ARBA" id="ARBA00023136"/>
    </source>
</evidence>
<feature type="transmembrane region" description="Helical" evidence="6">
    <location>
        <begin position="101"/>
        <end position="122"/>
    </location>
</feature>
<dbReference type="Proteomes" id="UP001590950">
    <property type="component" value="Unassembled WGS sequence"/>
</dbReference>
<organism evidence="8 9">
    <name type="scientific">Stereocaulon virgatum</name>
    <dbReference type="NCBI Taxonomy" id="373712"/>
    <lineage>
        <taxon>Eukaryota</taxon>
        <taxon>Fungi</taxon>
        <taxon>Dikarya</taxon>
        <taxon>Ascomycota</taxon>
        <taxon>Pezizomycotina</taxon>
        <taxon>Lecanoromycetes</taxon>
        <taxon>OSLEUM clade</taxon>
        <taxon>Lecanoromycetidae</taxon>
        <taxon>Lecanorales</taxon>
        <taxon>Lecanorineae</taxon>
        <taxon>Stereocaulaceae</taxon>
        <taxon>Stereocaulon</taxon>
    </lineage>
</organism>
<feature type="transmembrane region" description="Helical" evidence="6">
    <location>
        <begin position="214"/>
        <end position="236"/>
    </location>
</feature>
<feature type="domain" description="Rhodopsin" evidence="7">
    <location>
        <begin position="38"/>
        <end position="276"/>
    </location>
</feature>
<dbReference type="InterPro" id="IPR049326">
    <property type="entry name" value="Rhodopsin_dom_fungi"/>
</dbReference>
<evidence type="ECO:0000256" key="3">
    <source>
        <dbReference type="ARBA" id="ARBA00022989"/>
    </source>
</evidence>
<evidence type="ECO:0000256" key="5">
    <source>
        <dbReference type="ARBA" id="ARBA00038359"/>
    </source>
</evidence>
<accession>A0ABR3ZUL9</accession>
<reference evidence="8 9" key="1">
    <citation type="submission" date="2024-09" db="EMBL/GenBank/DDBJ databases">
        <title>Rethinking Asexuality: The Enigmatic Case of Functional Sexual Genes in Lepraria (Stereocaulaceae).</title>
        <authorList>
            <person name="Doellman M."/>
            <person name="Sun Y."/>
            <person name="Barcenas-Pena A."/>
            <person name="Lumbsch H.T."/>
            <person name="Grewe F."/>
        </authorList>
    </citation>
    <scope>NUCLEOTIDE SEQUENCE [LARGE SCALE GENOMIC DNA]</scope>
    <source>
        <strain evidence="8 9">Mercado 3170</strain>
    </source>
</reference>
<feature type="transmembrane region" description="Helical" evidence="6">
    <location>
        <begin position="20"/>
        <end position="41"/>
    </location>
</feature>
<keyword evidence="4 6" id="KW-0472">Membrane</keyword>
<dbReference type="PANTHER" id="PTHR33048">
    <property type="entry name" value="PTH11-LIKE INTEGRAL MEMBRANE PROTEIN (AFU_ORTHOLOGUE AFUA_5G11245)"/>
    <property type="match status" value="1"/>
</dbReference>
<feature type="transmembrane region" description="Helical" evidence="6">
    <location>
        <begin position="180"/>
        <end position="202"/>
    </location>
</feature>
<comment type="subcellular location">
    <subcellularLocation>
        <location evidence="1">Membrane</location>
        <topology evidence="1">Multi-pass membrane protein</topology>
    </subcellularLocation>
</comment>
<dbReference type="Pfam" id="PF20684">
    <property type="entry name" value="Fung_rhodopsin"/>
    <property type="match status" value="1"/>
</dbReference>
<feature type="transmembrane region" description="Helical" evidence="6">
    <location>
        <begin position="48"/>
        <end position="66"/>
    </location>
</feature>
<name>A0ABR3ZUL9_9LECA</name>
<evidence type="ECO:0000313" key="9">
    <source>
        <dbReference type="Proteomes" id="UP001590950"/>
    </source>
</evidence>
<feature type="transmembrane region" description="Helical" evidence="6">
    <location>
        <begin position="134"/>
        <end position="156"/>
    </location>
</feature>
<dbReference type="InterPro" id="IPR052337">
    <property type="entry name" value="SAT4-like"/>
</dbReference>
<keyword evidence="2 6" id="KW-0812">Transmembrane</keyword>
<comment type="caution">
    <text evidence="8">The sequence shown here is derived from an EMBL/GenBank/DDBJ whole genome shotgun (WGS) entry which is preliminary data.</text>
</comment>
<evidence type="ECO:0000256" key="1">
    <source>
        <dbReference type="ARBA" id="ARBA00004141"/>
    </source>
</evidence>
<evidence type="ECO:0000313" key="8">
    <source>
        <dbReference type="EMBL" id="KAL2036834.1"/>
    </source>
</evidence>
<evidence type="ECO:0000256" key="2">
    <source>
        <dbReference type="ARBA" id="ARBA00022692"/>
    </source>
</evidence>
<dbReference type="PANTHER" id="PTHR33048:SF47">
    <property type="entry name" value="INTEGRAL MEMBRANE PROTEIN-RELATED"/>
    <property type="match status" value="1"/>
</dbReference>
<protein>
    <recommendedName>
        <fullName evidence="7">Rhodopsin domain-containing protein</fullName>
    </recommendedName>
</protein>
<keyword evidence="9" id="KW-1185">Reference proteome</keyword>